<evidence type="ECO:0000259" key="7">
    <source>
        <dbReference type="Pfam" id="PF00155"/>
    </source>
</evidence>
<evidence type="ECO:0000256" key="3">
    <source>
        <dbReference type="ARBA" id="ARBA00022576"/>
    </source>
</evidence>
<dbReference type="InterPro" id="IPR015424">
    <property type="entry name" value="PyrdxlP-dep_Trfase"/>
</dbReference>
<dbReference type="PANTHER" id="PTHR46383:SF2">
    <property type="entry name" value="AMINOTRANSFERASE"/>
    <property type="match status" value="1"/>
</dbReference>
<dbReference type="InterPro" id="IPR050596">
    <property type="entry name" value="AspAT/PAT-like"/>
</dbReference>
<dbReference type="SUPFAM" id="SSF53383">
    <property type="entry name" value="PLP-dependent transferases"/>
    <property type="match status" value="1"/>
</dbReference>
<dbReference type="CDD" id="cd00609">
    <property type="entry name" value="AAT_like"/>
    <property type="match status" value="1"/>
</dbReference>
<dbReference type="InterPro" id="IPR004839">
    <property type="entry name" value="Aminotransferase_I/II_large"/>
</dbReference>
<dbReference type="GO" id="GO:0006520">
    <property type="term" value="P:amino acid metabolic process"/>
    <property type="evidence" value="ECO:0007669"/>
    <property type="project" value="InterPro"/>
</dbReference>
<protein>
    <submittedName>
        <fullName evidence="8">Aspartate aminotransferase</fullName>
    </submittedName>
</protein>
<feature type="transmembrane region" description="Helical" evidence="6">
    <location>
        <begin position="90"/>
        <end position="113"/>
    </location>
</feature>
<comment type="similarity">
    <text evidence="2">Belongs to the class-I pyridoxal-phosphate-dependent aminotransferase family.</text>
</comment>
<keyword evidence="6" id="KW-0472">Membrane</keyword>
<reference evidence="8" key="1">
    <citation type="submission" date="2021-02" db="EMBL/GenBank/DDBJ databases">
        <title>First Annotated Genome of the Yellow-green Alga Tribonema minus.</title>
        <authorList>
            <person name="Mahan K.M."/>
        </authorList>
    </citation>
    <scope>NUCLEOTIDE SEQUENCE</scope>
    <source>
        <strain evidence="8">UTEX B ZZ1240</strain>
    </source>
</reference>
<dbReference type="EMBL" id="JAFCMP010000068">
    <property type="protein sequence ID" value="KAG5188441.1"/>
    <property type="molecule type" value="Genomic_DNA"/>
</dbReference>
<keyword evidence="9" id="KW-1185">Reference proteome</keyword>
<dbReference type="OrthoDB" id="7042322at2759"/>
<organism evidence="8 9">
    <name type="scientific">Tribonema minus</name>
    <dbReference type="NCBI Taxonomy" id="303371"/>
    <lineage>
        <taxon>Eukaryota</taxon>
        <taxon>Sar</taxon>
        <taxon>Stramenopiles</taxon>
        <taxon>Ochrophyta</taxon>
        <taxon>PX clade</taxon>
        <taxon>Xanthophyceae</taxon>
        <taxon>Tribonematales</taxon>
        <taxon>Tribonemataceae</taxon>
        <taxon>Tribonema</taxon>
    </lineage>
</organism>
<dbReference type="GO" id="GO:0030170">
    <property type="term" value="F:pyridoxal phosphate binding"/>
    <property type="evidence" value="ECO:0007669"/>
    <property type="project" value="InterPro"/>
</dbReference>
<comment type="cofactor">
    <cofactor evidence="1">
        <name>pyridoxal 5'-phosphate</name>
        <dbReference type="ChEBI" id="CHEBI:597326"/>
    </cofactor>
</comment>
<dbReference type="GO" id="GO:0008483">
    <property type="term" value="F:transaminase activity"/>
    <property type="evidence" value="ECO:0007669"/>
    <property type="project" value="UniProtKB-KW"/>
</dbReference>
<keyword evidence="6" id="KW-1133">Transmembrane helix</keyword>
<dbReference type="PROSITE" id="PS00105">
    <property type="entry name" value="AA_TRANSFER_CLASS_1"/>
    <property type="match status" value="1"/>
</dbReference>
<keyword evidence="4 8" id="KW-0808">Transferase</keyword>
<evidence type="ECO:0000313" key="8">
    <source>
        <dbReference type="EMBL" id="KAG5188441.1"/>
    </source>
</evidence>
<evidence type="ECO:0000313" key="9">
    <source>
        <dbReference type="Proteomes" id="UP000664859"/>
    </source>
</evidence>
<dbReference type="InterPro" id="IPR004838">
    <property type="entry name" value="NHTrfase_class1_PyrdxlP-BS"/>
</dbReference>
<dbReference type="InterPro" id="IPR015421">
    <property type="entry name" value="PyrdxlP-dep_Trfase_major"/>
</dbReference>
<keyword evidence="3 8" id="KW-0032">Aminotransferase</keyword>
<evidence type="ECO:0000256" key="1">
    <source>
        <dbReference type="ARBA" id="ARBA00001933"/>
    </source>
</evidence>
<dbReference type="Proteomes" id="UP000664859">
    <property type="component" value="Unassembled WGS sequence"/>
</dbReference>
<evidence type="ECO:0000256" key="4">
    <source>
        <dbReference type="ARBA" id="ARBA00022679"/>
    </source>
</evidence>
<comment type="caution">
    <text evidence="8">The sequence shown here is derived from an EMBL/GenBank/DDBJ whole genome shotgun (WGS) entry which is preliminary data.</text>
</comment>
<gene>
    <name evidence="8" type="ORF">JKP88DRAFT_275657</name>
</gene>
<keyword evidence="6" id="KW-0812">Transmembrane</keyword>
<feature type="domain" description="Aminotransferase class I/classII large" evidence="7">
    <location>
        <begin position="106"/>
        <end position="299"/>
    </location>
</feature>
<proteinExistence type="inferred from homology"/>
<dbReference type="Pfam" id="PF00155">
    <property type="entry name" value="Aminotran_1_2"/>
    <property type="match status" value="1"/>
</dbReference>
<evidence type="ECO:0000256" key="5">
    <source>
        <dbReference type="ARBA" id="ARBA00022898"/>
    </source>
</evidence>
<dbReference type="PANTHER" id="PTHR46383">
    <property type="entry name" value="ASPARTATE AMINOTRANSFERASE"/>
    <property type="match status" value="1"/>
</dbReference>
<evidence type="ECO:0000256" key="6">
    <source>
        <dbReference type="SAM" id="Phobius"/>
    </source>
</evidence>
<name>A0A836CM50_9STRA</name>
<evidence type="ECO:0000256" key="2">
    <source>
        <dbReference type="ARBA" id="ARBA00007441"/>
    </source>
</evidence>
<dbReference type="AlphaFoldDB" id="A0A836CM50"/>
<accession>A0A836CM50</accession>
<keyword evidence="5" id="KW-0663">Pyridoxal phosphate</keyword>
<sequence length="404" mass="43928">MDVLLRASELERQGRSIMRLEVGQPQSGAPAKVVAEAAKALVEQRLAYTEALGILPLRRRISQHYRDVYGVERLLLLLPQRPLLLVPQRLLLLLLPPLLLPPGAFLLAFLAAFDAGDRVAVASASYPCYRNILNALGCKVVTIPINAEYKVTSKELRAVLDKEDRDRQLGTASHGEGPASITPPVKGIILSSPSNPTGAMLSGEELAGLSALCEERGITFISDEIYHGICFEGQRAETALTHSRACVVINSFSKYFSMTGWRLGWMVVPPAMVDAVNRLAQNLYINAPTLSQASLVAMFLYCDAQQNLYINAPTLSQASLLGAVAAFDCEEELEGHIRKYSENRRILLQASIAIGRRAYRSCELDAPGLTDMGLTEVAPSDGAFYLYVDTSRAVRDSGAGSIPV</sequence>
<dbReference type="Gene3D" id="3.40.640.10">
    <property type="entry name" value="Type I PLP-dependent aspartate aminotransferase-like (Major domain)"/>
    <property type="match status" value="3"/>
</dbReference>